<dbReference type="InterPro" id="IPR001134">
    <property type="entry name" value="Netrin_domain"/>
</dbReference>
<dbReference type="Gene3D" id="2.40.50.120">
    <property type="match status" value="1"/>
</dbReference>
<feature type="chain" id="PRO_5037525120" description="NTR domain-containing protein" evidence="6">
    <location>
        <begin position="18"/>
        <end position="307"/>
    </location>
</feature>
<dbReference type="InterPro" id="IPR003306">
    <property type="entry name" value="WIF"/>
</dbReference>
<name>A0A913XKT6_EXADI</name>
<dbReference type="SMART" id="SM00469">
    <property type="entry name" value="WIF"/>
    <property type="match status" value="1"/>
</dbReference>
<evidence type="ECO:0000313" key="10">
    <source>
        <dbReference type="Proteomes" id="UP000887567"/>
    </source>
</evidence>
<feature type="domain" description="NTR" evidence="7">
    <location>
        <begin position="183"/>
        <end position="302"/>
    </location>
</feature>
<evidence type="ECO:0000256" key="6">
    <source>
        <dbReference type="SAM" id="SignalP"/>
    </source>
</evidence>
<sequence>MISKAISVLLLLSICESKRRPSHLNVFIEAQEVARFLYDIDSTLYLVRDSKVAPMLQKPLGLLVPPIVPSIKDIRFKFNSSGGRVRYLMSFMSSNTTIMKHPRASISTTGFVPRKTKGFRVWFPCTGKMTGIVYLYINISFSDKSGRKMLWGPLYLGLRRRCNARNNHSLRTAPQASIAPTMCNKRCTKNYILSRFCLSDYVIRARVESEVKKRGRSHLRVRVTKKYKKGRVKITRRQLLELRGRELTCNCSQFIRKKSYLFLGKEDRRRKVLYVDNLATALDWDENGKQMLRMHRKRKHRCPRRIS</sequence>
<dbReference type="AlphaFoldDB" id="A0A913XKT6"/>
<organism evidence="9 10">
    <name type="scientific">Exaiptasia diaphana</name>
    <name type="common">Tropical sea anemone</name>
    <name type="synonym">Aiptasia pulchella</name>
    <dbReference type="NCBI Taxonomy" id="2652724"/>
    <lineage>
        <taxon>Eukaryota</taxon>
        <taxon>Metazoa</taxon>
        <taxon>Cnidaria</taxon>
        <taxon>Anthozoa</taxon>
        <taxon>Hexacorallia</taxon>
        <taxon>Actiniaria</taxon>
        <taxon>Aiptasiidae</taxon>
        <taxon>Exaiptasia</taxon>
    </lineage>
</organism>
<dbReference type="PROSITE" id="PS50814">
    <property type="entry name" value="WIF"/>
    <property type="match status" value="1"/>
</dbReference>
<dbReference type="RefSeq" id="XP_020905773.1">
    <property type="nucleotide sequence ID" value="XM_021050114.2"/>
</dbReference>
<dbReference type="SUPFAM" id="SSF50242">
    <property type="entry name" value="TIMP-like"/>
    <property type="match status" value="1"/>
</dbReference>
<evidence type="ECO:0000256" key="3">
    <source>
        <dbReference type="ARBA" id="ARBA00022729"/>
    </source>
</evidence>
<evidence type="ECO:0000313" key="9">
    <source>
        <dbReference type="EnsemblMetazoa" id="XP_020905773.1"/>
    </source>
</evidence>
<keyword evidence="5" id="KW-0325">Glycoprotein</keyword>
<feature type="domain" description="WIF" evidence="8">
    <location>
        <begin position="27"/>
        <end position="162"/>
    </location>
</feature>
<dbReference type="OrthoDB" id="10266706at2759"/>
<dbReference type="PROSITE" id="PS50189">
    <property type="entry name" value="NTR"/>
    <property type="match status" value="1"/>
</dbReference>
<keyword evidence="10" id="KW-1185">Reference proteome</keyword>
<keyword evidence="2" id="KW-0964">Secreted</keyword>
<feature type="signal peptide" evidence="6">
    <location>
        <begin position="1"/>
        <end position="17"/>
    </location>
</feature>
<keyword evidence="3 6" id="KW-0732">Signal</keyword>
<comment type="subcellular location">
    <subcellularLocation>
        <location evidence="1">Secreted</location>
    </subcellularLocation>
</comment>
<evidence type="ECO:0008006" key="11">
    <source>
        <dbReference type="Google" id="ProtNLM"/>
    </source>
</evidence>
<evidence type="ECO:0000256" key="2">
    <source>
        <dbReference type="ARBA" id="ARBA00022525"/>
    </source>
</evidence>
<protein>
    <recommendedName>
        <fullName evidence="11">NTR domain-containing protein</fullName>
    </recommendedName>
</protein>
<reference evidence="9" key="1">
    <citation type="submission" date="2022-11" db="UniProtKB">
        <authorList>
            <consortium name="EnsemblMetazoa"/>
        </authorList>
    </citation>
    <scope>IDENTIFICATION</scope>
</reference>
<proteinExistence type="predicted"/>
<dbReference type="OMA" id="RELTCNC"/>
<evidence type="ECO:0000259" key="8">
    <source>
        <dbReference type="PROSITE" id="PS50814"/>
    </source>
</evidence>
<evidence type="ECO:0000256" key="5">
    <source>
        <dbReference type="ARBA" id="ARBA00023180"/>
    </source>
</evidence>
<keyword evidence="4" id="KW-1015">Disulfide bond</keyword>
<accession>A0A913XKT6</accession>
<dbReference type="Gene3D" id="2.60.40.2170">
    <property type="entry name" value="Wnt, WIF domain"/>
    <property type="match status" value="1"/>
</dbReference>
<dbReference type="Pfam" id="PF01759">
    <property type="entry name" value="NTR"/>
    <property type="match status" value="1"/>
</dbReference>
<evidence type="ECO:0000256" key="1">
    <source>
        <dbReference type="ARBA" id="ARBA00004613"/>
    </source>
</evidence>
<dbReference type="InterPro" id="IPR008993">
    <property type="entry name" value="TIMP-like_OB-fold"/>
</dbReference>
<dbReference type="InterPro" id="IPR018933">
    <property type="entry name" value="Netrin_module_non-TIMP"/>
</dbReference>
<evidence type="ECO:0000259" key="7">
    <source>
        <dbReference type="PROSITE" id="PS50189"/>
    </source>
</evidence>
<dbReference type="SMART" id="SM00643">
    <property type="entry name" value="C345C"/>
    <property type="match status" value="1"/>
</dbReference>
<dbReference type="GeneID" id="110243959"/>
<dbReference type="KEGG" id="epa:110243959"/>
<dbReference type="Proteomes" id="UP000887567">
    <property type="component" value="Unplaced"/>
</dbReference>
<dbReference type="GO" id="GO:0005576">
    <property type="term" value="C:extracellular region"/>
    <property type="evidence" value="ECO:0007669"/>
    <property type="project" value="UniProtKB-SubCell"/>
</dbReference>
<dbReference type="Pfam" id="PF02019">
    <property type="entry name" value="WIF"/>
    <property type="match status" value="1"/>
</dbReference>
<dbReference type="InterPro" id="IPR038677">
    <property type="entry name" value="WIF_sf"/>
</dbReference>
<dbReference type="EnsemblMetazoa" id="XM_021050114.2">
    <property type="protein sequence ID" value="XP_020905773.1"/>
    <property type="gene ID" value="LOC110243959"/>
</dbReference>
<evidence type="ECO:0000256" key="4">
    <source>
        <dbReference type="ARBA" id="ARBA00023157"/>
    </source>
</evidence>